<protein>
    <recommendedName>
        <fullName evidence="3">DUF2000 family protein</fullName>
    </recommendedName>
</protein>
<dbReference type="InterPro" id="IPR018988">
    <property type="entry name" value="DUF2000"/>
</dbReference>
<evidence type="ECO:0000313" key="1">
    <source>
        <dbReference type="EMBL" id="MBB5069539.1"/>
    </source>
</evidence>
<dbReference type="RefSeq" id="WP_184479214.1">
    <property type="nucleotide sequence ID" value="NZ_JACHIV010000001.1"/>
</dbReference>
<organism evidence="1 2">
    <name type="scientific">Saccharopolyspora gloriosae</name>
    <dbReference type="NCBI Taxonomy" id="455344"/>
    <lineage>
        <taxon>Bacteria</taxon>
        <taxon>Bacillati</taxon>
        <taxon>Actinomycetota</taxon>
        <taxon>Actinomycetes</taxon>
        <taxon>Pseudonocardiales</taxon>
        <taxon>Pseudonocardiaceae</taxon>
        <taxon>Saccharopolyspora</taxon>
    </lineage>
</organism>
<keyword evidence="2" id="KW-1185">Reference proteome</keyword>
<gene>
    <name evidence="1" type="ORF">BJ969_002627</name>
</gene>
<reference evidence="1 2" key="1">
    <citation type="submission" date="2020-08" db="EMBL/GenBank/DDBJ databases">
        <title>Sequencing the genomes of 1000 actinobacteria strains.</title>
        <authorList>
            <person name="Klenk H.-P."/>
        </authorList>
    </citation>
    <scope>NUCLEOTIDE SEQUENCE [LARGE SCALE GENOMIC DNA]</scope>
    <source>
        <strain evidence="1 2">DSM 45582</strain>
    </source>
</reference>
<name>A0A840NJS7_9PSEU</name>
<proteinExistence type="predicted"/>
<evidence type="ECO:0000313" key="2">
    <source>
        <dbReference type="Proteomes" id="UP000580474"/>
    </source>
</evidence>
<dbReference type="AlphaFoldDB" id="A0A840NJS7"/>
<dbReference type="SUPFAM" id="SSF102462">
    <property type="entry name" value="Peptidyl-tRNA hydrolase II"/>
    <property type="match status" value="1"/>
</dbReference>
<dbReference type="Pfam" id="PF09391">
    <property type="entry name" value="DUF2000"/>
    <property type="match status" value="1"/>
</dbReference>
<dbReference type="Gene3D" id="3.40.1490.10">
    <property type="entry name" value="Bit1"/>
    <property type="match status" value="1"/>
</dbReference>
<dbReference type="InterPro" id="IPR023476">
    <property type="entry name" value="Pep_tRNA_hydro_II_dom_sf"/>
</dbReference>
<sequence>MAAQTKIAVVVRKDLAAWQRLNVTAFLTSGITAANPGLVGEPYADADDVGYLPLLGEPVLVYAATTEGLKQVHRKALDRELRLAVYTADMFRTGNDEDNRAAVRAVSTADLDLVGVALHAGRNAVDKVCKGLSLHP</sequence>
<accession>A0A840NJS7</accession>
<evidence type="ECO:0008006" key="3">
    <source>
        <dbReference type="Google" id="ProtNLM"/>
    </source>
</evidence>
<dbReference type="EMBL" id="JACHIV010000001">
    <property type="protein sequence ID" value="MBB5069539.1"/>
    <property type="molecule type" value="Genomic_DNA"/>
</dbReference>
<dbReference type="Proteomes" id="UP000580474">
    <property type="component" value="Unassembled WGS sequence"/>
</dbReference>
<comment type="caution">
    <text evidence="1">The sequence shown here is derived from an EMBL/GenBank/DDBJ whole genome shotgun (WGS) entry which is preliminary data.</text>
</comment>